<comment type="function">
    <text evidence="1">Hydrolyzes indole-3-acetamide (IAM) into indole-3-acetic acid (IAA).</text>
</comment>
<dbReference type="RefSeq" id="WP_051441226.1">
    <property type="nucleotide sequence ID" value="NZ_CP039693.1"/>
</dbReference>
<sequence>MSNLWELGISGIARLIAGRQISPVEAVDYFLTRATAMNLHLNCFISVEQDRARIEARIAEAEIMNGQYKGALHGIPYAVKDIIDVAGLPTTNNSRLTLGGAATSDASIVARLRAAGAILLGKAETQEFAMGGPDFSLPFGPARNPWDLTRFTGGSSSGSAAAVGSGAVPLAIGTDTGGSIRTPSAYCGIVGMKPTYGRISRRGVTPQAYSMDTVGPMTWSVEDNAMALEVLAGHDPDDPSTVQIPVPRWAQATSLGVRGLKIGLLRSFHEEEPDVFSDECVTIFEEAARLLKEAGATTMEVRLSPLRHYFAAQRVIMYSEAAAVHENDFRCHLHLYGPYAIERFMPGYLLTATDYIQACRRRGELMRELAEAFSSVDLLLVIGALGVAPPFHDVARNSLANGTPSANAAFNLTGSPSMSVPAGLSANGLPLSVQIVGRNFDEFSIYRAAQVIENELGCRTIRPQTIAALAEKTG</sequence>
<geneLocation type="plasmid" evidence="4">
    <name>pAlCFBP5473</name>
</geneLocation>
<dbReference type="SUPFAM" id="SSF75304">
    <property type="entry name" value="Amidase signature (AS) enzymes"/>
    <property type="match status" value="1"/>
</dbReference>
<dbReference type="InterPro" id="IPR036928">
    <property type="entry name" value="AS_sf"/>
</dbReference>
<protein>
    <recommendedName>
        <fullName evidence="2">Indoleacetamide hydrolase</fullName>
    </recommendedName>
</protein>
<dbReference type="PROSITE" id="PS00571">
    <property type="entry name" value="AMIDASES"/>
    <property type="match status" value="1"/>
</dbReference>
<evidence type="ECO:0000259" key="3">
    <source>
        <dbReference type="Pfam" id="PF01425"/>
    </source>
</evidence>
<proteinExistence type="predicted"/>
<dbReference type="InterPro" id="IPR000120">
    <property type="entry name" value="Amidase"/>
</dbReference>
<evidence type="ECO:0000313" key="6">
    <source>
        <dbReference type="Proteomes" id="UP000298545"/>
    </source>
</evidence>
<dbReference type="InterPro" id="IPR020556">
    <property type="entry name" value="Amidase_CS"/>
</dbReference>
<dbReference type="STRING" id="1367849.GCA_000518585_02020"/>
<dbReference type="AlphaFoldDB" id="A0A4D7E358"/>
<reference evidence="4 6" key="1">
    <citation type="submission" date="2019-04" db="EMBL/GenBank/DDBJ databases">
        <title>Complete genome sequence of Agrobacterium larrymoorei CFBP5473.</title>
        <authorList>
            <person name="Haryono M."/>
            <person name="Chou L."/>
            <person name="Lin Y.-C."/>
            <person name="Lai E.-M."/>
            <person name="Kuo C.-H."/>
        </authorList>
    </citation>
    <scope>NUCLEOTIDE SEQUENCE [LARGE SCALE GENOMIC DNA]</scope>
    <source>
        <strain evidence="4 6">CFBP5473</strain>
        <plasmid evidence="6">palcfbp5473</plasmid>
        <plasmid evidence="4">pAlCFBP5473</plasmid>
    </source>
</reference>
<dbReference type="PANTHER" id="PTHR11895:SF176">
    <property type="entry name" value="AMIDASE AMID-RELATED"/>
    <property type="match status" value="1"/>
</dbReference>
<dbReference type="Pfam" id="PF01425">
    <property type="entry name" value="Amidase"/>
    <property type="match status" value="1"/>
</dbReference>
<dbReference type="Proteomes" id="UP000298545">
    <property type="component" value="Plasmid pAlCFBP5473"/>
</dbReference>
<accession>A0A4D7E358</accession>
<dbReference type="Gene3D" id="3.90.1300.10">
    <property type="entry name" value="Amidase signature (AS) domain"/>
    <property type="match status" value="1"/>
</dbReference>
<geneLocation type="plasmid" evidence="6">
    <name>palcfbp5473</name>
</geneLocation>
<dbReference type="InterPro" id="IPR023631">
    <property type="entry name" value="Amidase_dom"/>
</dbReference>
<evidence type="ECO:0000256" key="1">
    <source>
        <dbReference type="ARBA" id="ARBA00003871"/>
    </source>
</evidence>
<dbReference type="OrthoDB" id="9814821at2"/>
<keyword evidence="7" id="KW-1185">Reference proteome</keyword>
<feature type="domain" description="Amidase" evidence="3">
    <location>
        <begin position="25"/>
        <end position="443"/>
    </location>
</feature>
<name>A0A4D7E358_9HYPH</name>
<dbReference type="Proteomes" id="UP000826513">
    <property type="component" value="Plasmid unnamed1"/>
</dbReference>
<dbReference type="KEGG" id="alf:CFBP5473_21990"/>
<dbReference type="EMBL" id="CP072170">
    <property type="protein sequence ID" value="QYA10670.1"/>
    <property type="molecule type" value="Genomic_DNA"/>
</dbReference>
<reference evidence="5 7" key="2">
    <citation type="submission" date="2021-03" db="EMBL/GenBank/DDBJ databases">
        <title>Rapid diversification of plasmids in a genus of pathogenic and nitrogen fixing bacteria.</title>
        <authorList>
            <person name="Weisberg A.J."/>
            <person name="Miller M."/>
            <person name="Ream W."/>
            <person name="Grunwald N.J."/>
            <person name="Chang J.H."/>
        </authorList>
    </citation>
    <scope>NUCLEOTIDE SEQUENCE [LARGE SCALE GENOMIC DNA]</scope>
    <source>
        <strain evidence="5 7">AF3.44</strain>
        <plasmid evidence="5 7">unnamed1</plasmid>
    </source>
</reference>
<evidence type="ECO:0000256" key="2">
    <source>
        <dbReference type="ARBA" id="ARBA00021874"/>
    </source>
</evidence>
<organism evidence="4 6">
    <name type="scientific">Agrobacterium larrymoorei</name>
    <dbReference type="NCBI Taxonomy" id="160699"/>
    <lineage>
        <taxon>Bacteria</taxon>
        <taxon>Pseudomonadati</taxon>
        <taxon>Pseudomonadota</taxon>
        <taxon>Alphaproteobacteria</taxon>
        <taxon>Hyphomicrobiales</taxon>
        <taxon>Rhizobiaceae</taxon>
        <taxon>Rhizobium/Agrobacterium group</taxon>
        <taxon>Agrobacterium</taxon>
    </lineage>
</organism>
<dbReference type="EMBL" id="CP039693">
    <property type="protein sequence ID" value="QCJ00673.1"/>
    <property type="molecule type" value="Genomic_DNA"/>
</dbReference>
<evidence type="ECO:0000313" key="4">
    <source>
        <dbReference type="EMBL" id="QCJ00673.1"/>
    </source>
</evidence>
<dbReference type="GO" id="GO:0003824">
    <property type="term" value="F:catalytic activity"/>
    <property type="evidence" value="ECO:0007669"/>
    <property type="project" value="InterPro"/>
</dbReference>
<keyword evidence="4" id="KW-0614">Plasmid</keyword>
<evidence type="ECO:0000313" key="5">
    <source>
        <dbReference type="EMBL" id="QYA10670.1"/>
    </source>
</evidence>
<geneLocation type="plasmid" evidence="5 7">
    <name>unnamed1</name>
</geneLocation>
<gene>
    <name evidence="4" type="ORF">CFBP5473_21990</name>
    <name evidence="5" type="ORF">J5285_24225</name>
</gene>
<dbReference type="PANTHER" id="PTHR11895">
    <property type="entry name" value="TRANSAMIDASE"/>
    <property type="match status" value="1"/>
</dbReference>
<evidence type="ECO:0000313" key="7">
    <source>
        <dbReference type="Proteomes" id="UP000826513"/>
    </source>
</evidence>